<dbReference type="KEGG" id="amin:AUMI_111440"/>
<reference evidence="1 2" key="1">
    <citation type="journal article" date="2016" name="Genome Announc.">
        <title>Complete Genome Sequence of Aurantimicrobium minutum Type Strain KNCT, a Planktonic Ultramicrobacterium Isolated from River Water.</title>
        <authorList>
            <person name="Nakai R."/>
            <person name="Fujisawa T."/>
            <person name="Nakamura Y."/>
            <person name="Nishide H."/>
            <person name="Uchiyama I."/>
            <person name="Baba T."/>
            <person name="Toyoda A."/>
            <person name="Fujiyama A."/>
            <person name="Naganuma T."/>
            <person name="Niki H."/>
        </authorList>
    </citation>
    <scope>NUCLEOTIDE SEQUENCE [LARGE SCALE GENOMIC DNA]</scope>
    <source>
        <strain evidence="1 2">KNC</strain>
    </source>
</reference>
<evidence type="ECO:0000313" key="2">
    <source>
        <dbReference type="Proteomes" id="UP000243847"/>
    </source>
</evidence>
<dbReference type="AlphaFoldDB" id="A0A173LXG9"/>
<name>A0A173LXG9_9MICO</name>
<protein>
    <submittedName>
        <fullName evidence="1">Uncharacterized protein</fullName>
    </submittedName>
</protein>
<organism evidence="1 2">
    <name type="scientific">Aurantimicrobium minutum</name>
    <dbReference type="NCBI Taxonomy" id="708131"/>
    <lineage>
        <taxon>Bacteria</taxon>
        <taxon>Bacillati</taxon>
        <taxon>Actinomycetota</taxon>
        <taxon>Actinomycetes</taxon>
        <taxon>Micrococcales</taxon>
        <taxon>Microbacteriaceae</taxon>
        <taxon>Aurantimicrobium</taxon>
    </lineage>
</organism>
<evidence type="ECO:0000313" key="1">
    <source>
        <dbReference type="EMBL" id="BAU99686.1"/>
    </source>
</evidence>
<dbReference type="Proteomes" id="UP000243847">
    <property type="component" value="Chromosome sequence1"/>
</dbReference>
<accession>A0A173LXG9</accession>
<proteinExistence type="predicted"/>
<gene>
    <name evidence="1" type="ORF">AUMI_111440</name>
</gene>
<dbReference type="EMBL" id="AP017457">
    <property type="protein sequence ID" value="BAU99686.1"/>
    <property type="molecule type" value="Genomic_DNA"/>
</dbReference>
<sequence length="46" mass="5254">MNSLAYIDFGLENIPEGISEDRIWSEEKDEYGACLSQGLLRMQTVM</sequence>